<dbReference type="PANTHER" id="PTHR45703:SF36">
    <property type="entry name" value="DYNEIN HEAVY CHAIN, CYTOPLASMIC"/>
    <property type="match status" value="1"/>
</dbReference>
<evidence type="ECO:0000313" key="3">
    <source>
        <dbReference type="EMBL" id="CAG9334364.1"/>
    </source>
</evidence>
<feature type="domain" description="Dynein heavy chain linker" evidence="2">
    <location>
        <begin position="935"/>
        <end position="1082"/>
    </location>
</feature>
<dbReference type="GO" id="GO:0045505">
    <property type="term" value="F:dynein intermediate chain binding"/>
    <property type="evidence" value="ECO:0007669"/>
    <property type="project" value="InterPro"/>
</dbReference>
<dbReference type="GO" id="GO:0051959">
    <property type="term" value="F:dynein light intermediate chain binding"/>
    <property type="evidence" value="ECO:0007669"/>
    <property type="project" value="InterPro"/>
</dbReference>
<name>A0AAU9K9L7_9CILI</name>
<dbReference type="Proteomes" id="UP001162131">
    <property type="component" value="Unassembled WGS sequence"/>
</dbReference>
<protein>
    <recommendedName>
        <fullName evidence="2">Dynein heavy chain linker domain-containing protein</fullName>
    </recommendedName>
</protein>
<dbReference type="Pfam" id="PF08393">
    <property type="entry name" value="DHC_N2"/>
    <property type="match status" value="1"/>
</dbReference>
<dbReference type="AlphaFoldDB" id="A0AAU9K9L7"/>
<dbReference type="InterPro" id="IPR026983">
    <property type="entry name" value="DHC"/>
</dbReference>
<feature type="region of interest" description="Disordered" evidence="1">
    <location>
        <begin position="44"/>
        <end position="135"/>
    </location>
</feature>
<evidence type="ECO:0000256" key="1">
    <source>
        <dbReference type="SAM" id="MobiDB-lite"/>
    </source>
</evidence>
<dbReference type="PANTHER" id="PTHR45703">
    <property type="entry name" value="DYNEIN HEAVY CHAIN"/>
    <property type="match status" value="1"/>
</dbReference>
<dbReference type="GO" id="GO:0030286">
    <property type="term" value="C:dynein complex"/>
    <property type="evidence" value="ECO:0007669"/>
    <property type="project" value="InterPro"/>
</dbReference>
<evidence type="ECO:0000313" key="4">
    <source>
        <dbReference type="Proteomes" id="UP001162131"/>
    </source>
</evidence>
<evidence type="ECO:0000259" key="2">
    <source>
        <dbReference type="Pfam" id="PF08393"/>
    </source>
</evidence>
<dbReference type="GO" id="GO:0007018">
    <property type="term" value="P:microtubule-based movement"/>
    <property type="evidence" value="ECO:0007669"/>
    <property type="project" value="InterPro"/>
</dbReference>
<dbReference type="EMBL" id="CAJZBQ010000058">
    <property type="protein sequence ID" value="CAG9334364.1"/>
    <property type="molecule type" value="Genomic_DNA"/>
</dbReference>
<accession>A0AAU9K9L7</accession>
<proteinExistence type="predicted"/>
<gene>
    <name evidence="3" type="ORF">BSTOLATCC_MIC60983</name>
</gene>
<reference evidence="3" key="1">
    <citation type="submission" date="2021-09" db="EMBL/GenBank/DDBJ databases">
        <authorList>
            <consortium name="AG Swart"/>
            <person name="Singh M."/>
            <person name="Singh A."/>
            <person name="Seah K."/>
            <person name="Emmerich C."/>
        </authorList>
    </citation>
    <scope>NUCLEOTIDE SEQUENCE</scope>
    <source>
        <strain evidence="3">ATCC30299</strain>
    </source>
</reference>
<organism evidence="3 4">
    <name type="scientific">Blepharisma stoltei</name>
    <dbReference type="NCBI Taxonomy" id="1481888"/>
    <lineage>
        <taxon>Eukaryota</taxon>
        <taxon>Sar</taxon>
        <taxon>Alveolata</taxon>
        <taxon>Ciliophora</taxon>
        <taxon>Postciliodesmatophora</taxon>
        <taxon>Heterotrichea</taxon>
        <taxon>Heterotrichida</taxon>
        <taxon>Blepharismidae</taxon>
        <taxon>Blepharisma</taxon>
    </lineage>
</organism>
<sequence length="1084" mass="126863">MKIHAHSRKFSLAQVSIKSETYSQPDQEKINILKSRLYKRGLSLSSLPSVPKPKVSKVPLLRPFDPSSDVESGISRPNSKSSTSRPLSSRTNSTCSTRALRPSSAIKKNEFSSSLLSRSASQPSRPMTAKTNLSPKLPMSRLNVNIIEKTKAKILIEKLTGRSNKENKATENVHEEKIIKFNSENIEYSENVEENKFEDYIRIIQTGGNLPTEFLYLNQKSHSHIYDLEVASADKINEKYYTLSARGINLFNYGKAVEFIKLNDWVLDRESFLKIKEMPFFRQFFIWKVIKSWKRIVNHENREKKTKKLEEKLFKVDDNYSDLLLAHKSSCLELEKLKFIEIPAHMDLFTLESFKNLQETNQFEVKTHMKELSWRMRDSIMSNIQKIMDSLREKIIMEIAQEKVHGGFQQQAPIGHKAKYLYEKMGFPENMSYGQRSMLRKECSRFIRFSYLADYITSESLKNLYISSVKILIKKLEDQLKCLNNSDASEDDSDYIHSPYKKTHENPLFKIEFILNDIPIEPRLKVELKEDTQMHDPDGFHPNLNLIVEDSENKISFSPFPATFVPNLNRIWLKFVPGKEAFIDSFLSVIYNGLENFKVIQRWSRHPDLTDFALALEEWDDKVAGYWQPVKILALDFTPWLIESPFYYDIEGKITKIVNLAFENIDTLFNKFEYAIFSLYKNREIDFSIFSHQFFQHQLEAFQSTFSLFNSQLSKIDKTPKSFENGIFSVDCKKLKEILTESSQERIKKTQNLLLNVFRTGINKVQSWAIKSDKALSRKVNSLDDFIAQREALNEINSVIRKMKTDFDTFSCLLQIAIKMNLQISIEDSEDVMHTSSLLRVLTSHAYVIEDAAIKTMRIYKKEINGLVPDILKYISESLMEIRSEKYLKYDSDLKKIIKDLESLYKKYVYLKYKAENITKYQKILDCKITEFPELQELLKEIEIRKRVWVGYNDWKIAYSQWFFMPVERLDLSELSIKLDEYMILIKISEESLPKCEILEKMKKMIKNFQNIFDIIEAFKSPMQNEHLEMISYILQEDIRLVTDLNIGKIIKMNMLSKKSEIQAVASQAIHDAKLYEEYKALSK</sequence>
<feature type="compositionally biased region" description="Low complexity" evidence="1">
    <location>
        <begin position="112"/>
        <end position="126"/>
    </location>
</feature>
<keyword evidence="4" id="KW-1185">Reference proteome</keyword>
<comment type="caution">
    <text evidence="3">The sequence shown here is derived from an EMBL/GenBank/DDBJ whole genome shotgun (WGS) entry which is preliminary data.</text>
</comment>
<dbReference type="InterPro" id="IPR013602">
    <property type="entry name" value="Dynein_heavy_linker"/>
</dbReference>
<feature type="compositionally biased region" description="Low complexity" evidence="1">
    <location>
        <begin position="44"/>
        <end position="61"/>
    </location>
</feature>
<feature type="compositionally biased region" description="Low complexity" evidence="1">
    <location>
        <begin position="77"/>
        <end position="93"/>
    </location>
</feature>